<dbReference type="SUPFAM" id="SSF89796">
    <property type="entry name" value="CoA-transferase family III (CaiB/BaiF)"/>
    <property type="match status" value="1"/>
</dbReference>
<dbReference type="EMBL" id="JBHSMD010000002">
    <property type="protein sequence ID" value="MFC5493458.1"/>
    <property type="molecule type" value="Genomic_DNA"/>
</dbReference>
<dbReference type="PANTHER" id="PTHR48207:SF3">
    <property type="entry name" value="SUCCINATE--HYDROXYMETHYLGLUTARATE COA-TRANSFERASE"/>
    <property type="match status" value="1"/>
</dbReference>
<dbReference type="InterPro" id="IPR023606">
    <property type="entry name" value="CoA-Trfase_III_dom_1_sf"/>
</dbReference>
<evidence type="ECO:0000313" key="3">
    <source>
        <dbReference type="Proteomes" id="UP001595956"/>
    </source>
</evidence>
<proteinExistence type="predicted"/>
<gene>
    <name evidence="2" type="ORF">ACFPKY_10110</name>
</gene>
<dbReference type="Gene3D" id="3.40.50.10540">
    <property type="entry name" value="Crotonobetainyl-coa:carnitine coa-transferase, domain 1"/>
    <property type="match status" value="1"/>
</dbReference>
<protein>
    <submittedName>
        <fullName evidence="2">CaiB/BaiF CoA transferase family protein</fullName>
    </submittedName>
</protein>
<dbReference type="Gene3D" id="3.30.1540.10">
    <property type="entry name" value="formyl-coa transferase, domain 3"/>
    <property type="match status" value="1"/>
</dbReference>
<reference evidence="3" key="1">
    <citation type="journal article" date="2019" name="Int. J. Syst. Evol. Microbiol.">
        <title>The Global Catalogue of Microorganisms (GCM) 10K type strain sequencing project: providing services to taxonomists for standard genome sequencing and annotation.</title>
        <authorList>
            <consortium name="The Broad Institute Genomics Platform"/>
            <consortium name="The Broad Institute Genome Sequencing Center for Infectious Disease"/>
            <person name="Wu L."/>
            <person name="Ma J."/>
        </authorList>
    </citation>
    <scope>NUCLEOTIDE SEQUENCE [LARGE SCALE GENOMIC DNA]</scope>
    <source>
        <strain evidence="3">KACC 13778</strain>
    </source>
</reference>
<name>A0ABW0N138_9ACTN</name>
<keyword evidence="1 2" id="KW-0808">Transferase</keyword>
<dbReference type="Pfam" id="PF02515">
    <property type="entry name" value="CoA_transf_3"/>
    <property type="match status" value="1"/>
</dbReference>
<dbReference type="RefSeq" id="WP_345172592.1">
    <property type="nucleotide sequence ID" value="NZ_BAABFQ010000003.1"/>
</dbReference>
<evidence type="ECO:0000313" key="2">
    <source>
        <dbReference type="EMBL" id="MFC5493458.1"/>
    </source>
</evidence>
<organism evidence="2 3">
    <name type="scientific">Nocardioides caricicola</name>
    <dbReference type="NCBI Taxonomy" id="634770"/>
    <lineage>
        <taxon>Bacteria</taxon>
        <taxon>Bacillati</taxon>
        <taxon>Actinomycetota</taxon>
        <taxon>Actinomycetes</taxon>
        <taxon>Propionibacteriales</taxon>
        <taxon>Nocardioidaceae</taxon>
        <taxon>Nocardioides</taxon>
    </lineage>
</organism>
<sequence>MTTPAPLPGPLAGVRVLEAGQLLAGPFAATLMADQGADVIKVEAPGTGDPMRQWGRTDGTSLWWPVVGRNKRTVTLNLREEEGQELFLQLVAKSDIIVENFRAGTFEKWNLSYERLREVNPGIILVRVTGYGQTGPYSSRAGYGSIGEAMGGLRYILGDPDRQPSRAGISIGDSLAAMHATVGALSALQHRNATGEGQVVDASIYESVLAMMESLVTEWDQAGYQRERTGAILPNVAPSNVYPTKDGQLILIAANQDSVSSRLFAMMGHPEWSEPGHPYSTHVGRGKDQTHLDELISEWTATVDAAELLDMMDAGGVPAGRIYKAADMLADPHFKARESIVQVPDQTFGTLKMQNVVPKLSATPGSIRWTGADLGQFNDEVYGELLGLDEATRAGLTARGII</sequence>
<accession>A0ABW0N138</accession>
<dbReference type="PANTHER" id="PTHR48207">
    <property type="entry name" value="SUCCINATE--HYDROXYMETHYLGLUTARATE COA-TRANSFERASE"/>
    <property type="match status" value="1"/>
</dbReference>
<dbReference type="InterPro" id="IPR050483">
    <property type="entry name" value="CoA-transferase_III_domain"/>
</dbReference>
<dbReference type="InterPro" id="IPR003673">
    <property type="entry name" value="CoA-Trfase_fam_III"/>
</dbReference>
<evidence type="ECO:0000256" key="1">
    <source>
        <dbReference type="ARBA" id="ARBA00022679"/>
    </source>
</evidence>
<dbReference type="InterPro" id="IPR044855">
    <property type="entry name" value="CoA-Trfase_III_dom3_sf"/>
</dbReference>
<keyword evidence="3" id="KW-1185">Reference proteome</keyword>
<dbReference type="Proteomes" id="UP001595956">
    <property type="component" value="Unassembled WGS sequence"/>
</dbReference>
<comment type="caution">
    <text evidence="2">The sequence shown here is derived from an EMBL/GenBank/DDBJ whole genome shotgun (WGS) entry which is preliminary data.</text>
</comment>
<dbReference type="GO" id="GO:0016740">
    <property type="term" value="F:transferase activity"/>
    <property type="evidence" value="ECO:0007669"/>
    <property type="project" value="UniProtKB-KW"/>
</dbReference>